<name>A0ACC2VR39_9TREE</name>
<dbReference type="Proteomes" id="UP001241377">
    <property type="component" value="Unassembled WGS sequence"/>
</dbReference>
<keyword evidence="2" id="KW-1185">Reference proteome</keyword>
<dbReference type="EMBL" id="JASBWR010000056">
    <property type="protein sequence ID" value="KAJ9101554.1"/>
    <property type="molecule type" value="Genomic_DNA"/>
</dbReference>
<reference evidence="1" key="1">
    <citation type="submission" date="2023-04" db="EMBL/GenBank/DDBJ databases">
        <title>Draft Genome sequencing of Naganishia species isolated from polar environments using Oxford Nanopore Technology.</title>
        <authorList>
            <person name="Leo P."/>
            <person name="Venkateswaran K."/>
        </authorList>
    </citation>
    <scope>NUCLEOTIDE SEQUENCE</scope>
    <source>
        <strain evidence="1">MNA-CCFEE 5261</strain>
    </source>
</reference>
<evidence type="ECO:0000313" key="1">
    <source>
        <dbReference type="EMBL" id="KAJ9101554.1"/>
    </source>
</evidence>
<gene>
    <name evidence="1" type="ORF">QFC19_005051</name>
</gene>
<proteinExistence type="predicted"/>
<accession>A0ACC2VR39</accession>
<evidence type="ECO:0000313" key="2">
    <source>
        <dbReference type="Proteomes" id="UP001241377"/>
    </source>
</evidence>
<sequence>MYQVPNGYFKRIKCPEERRNGTCEVVNCIFGHIANQYEPKAKRRQTSRIEPEAVQSDLPKTAHLTDDTRPLDGIVKKEKSSEHDPAYILPKEVVPAPAQLSARKHYIKVMSKIIAKIDPNEPTPILRATEIEYKVAQNATTATYVQLVKKKAYELEHPEKFKRRTKEWTDSDFLEALEQRIVPQETLSKFGYITLAPKPIIPSNNRICRRCSTEFKLEDQLESKRCFYHPGKIAKKDKNTRIYTCCCAEVTPETDPCTSADHHVFSWSNPGEMHFFLPFKSTEDLFPFNDKAYKAIGIDCEMGFTTQGFELLRVTAIDFFSGKEVIDILVKPIGEVVDLNTKFSGVASIKDDADSFWEGISKLGQVMDHRTILIGHGLENDLNAMRILHKRVIDTAILYPKHKATPKFRYSLKQLAFEYLGRVIQTGEHDSGEDSLAAIDVVKHFIKKEDEQTSR</sequence>
<protein>
    <submittedName>
        <fullName evidence="1">Uncharacterized protein</fullName>
    </submittedName>
</protein>
<comment type="caution">
    <text evidence="1">The sequence shown here is derived from an EMBL/GenBank/DDBJ whole genome shotgun (WGS) entry which is preliminary data.</text>
</comment>
<organism evidence="1 2">
    <name type="scientific">Naganishia cerealis</name>
    <dbReference type="NCBI Taxonomy" id="610337"/>
    <lineage>
        <taxon>Eukaryota</taxon>
        <taxon>Fungi</taxon>
        <taxon>Dikarya</taxon>
        <taxon>Basidiomycota</taxon>
        <taxon>Agaricomycotina</taxon>
        <taxon>Tremellomycetes</taxon>
        <taxon>Filobasidiales</taxon>
        <taxon>Filobasidiaceae</taxon>
        <taxon>Naganishia</taxon>
    </lineage>
</organism>